<dbReference type="InterPro" id="IPR023561">
    <property type="entry name" value="Carbonic_anhydrase_a-class"/>
</dbReference>
<evidence type="ECO:0000313" key="6">
    <source>
        <dbReference type="EMBL" id="TKR81935.1"/>
    </source>
</evidence>
<evidence type="ECO:0000313" key="7">
    <source>
        <dbReference type="Proteomes" id="UP000298663"/>
    </source>
</evidence>
<dbReference type="PROSITE" id="PS00162">
    <property type="entry name" value="ALPHA_CA_1"/>
    <property type="match status" value="1"/>
</dbReference>
<dbReference type="GO" id="GO:0005737">
    <property type="term" value="C:cytoplasm"/>
    <property type="evidence" value="ECO:0007669"/>
    <property type="project" value="TreeGrafter"/>
</dbReference>
<reference evidence="6 7" key="2">
    <citation type="journal article" date="2019" name="G3 (Bethesda)">
        <title>Hybrid Assembly of the Genome of the Entomopathogenic Nematode Steinernema carpocapsae Identifies the X-Chromosome.</title>
        <authorList>
            <person name="Serra L."/>
            <person name="Macchietto M."/>
            <person name="Macias-Munoz A."/>
            <person name="McGill C.J."/>
            <person name="Rodriguez I.M."/>
            <person name="Rodriguez B."/>
            <person name="Murad R."/>
            <person name="Mortazavi A."/>
        </authorList>
    </citation>
    <scope>NUCLEOTIDE SEQUENCE [LARGE SCALE GENOMIC DNA]</scope>
    <source>
        <strain evidence="6 7">ALL</strain>
    </source>
</reference>
<dbReference type="EMBL" id="AZBU02000004">
    <property type="protein sequence ID" value="TKR81935.1"/>
    <property type="molecule type" value="Genomic_DNA"/>
</dbReference>
<evidence type="ECO:0000256" key="1">
    <source>
        <dbReference type="ARBA" id="ARBA00010718"/>
    </source>
</evidence>
<organism evidence="6 7">
    <name type="scientific">Steinernema carpocapsae</name>
    <name type="common">Entomopathogenic nematode</name>
    <dbReference type="NCBI Taxonomy" id="34508"/>
    <lineage>
        <taxon>Eukaryota</taxon>
        <taxon>Metazoa</taxon>
        <taxon>Ecdysozoa</taxon>
        <taxon>Nematoda</taxon>
        <taxon>Chromadorea</taxon>
        <taxon>Rhabditida</taxon>
        <taxon>Tylenchina</taxon>
        <taxon>Panagrolaimomorpha</taxon>
        <taxon>Strongyloidoidea</taxon>
        <taxon>Steinernematidae</taxon>
        <taxon>Steinernema</taxon>
    </lineage>
</organism>
<keyword evidence="7" id="KW-1185">Reference proteome</keyword>
<dbReference type="InterPro" id="IPR001148">
    <property type="entry name" value="CA_dom"/>
</dbReference>
<sequence>MQGMMDFSAFQRLILQPKINVDYHKGDCHELTTNDHGWMVKAKEDCRTILTASYLHSKYKLAQFHAHWGHDGTYGSEHLIDGKPFSGEVHFVFWKMEYGSFDEATKYDDGLSVIAVFLQEGEYDNIAYEPIVDCVKTALITKGTVPVPHDFDFNSLLPKLHNFCTYPGSLTTPPYAECVVWTVIKTTVEVSKVQLDVFRQIAPSNVRACQEMCDRKVKASSME</sequence>
<name>A0A4V6A3B5_STECR</name>
<evidence type="ECO:0000256" key="2">
    <source>
        <dbReference type="ARBA" id="ARBA00022723"/>
    </source>
</evidence>
<dbReference type="GO" id="GO:0004089">
    <property type="term" value="F:carbonate dehydratase activity"/>
    <property type="evidence" value="ECO:0007669"/>
    <property type="project" value="UniProtKB-UniRule"/>
</dbReference>
<evidence type="ECO:0000259" key="5">
    <source>
        <dbReference type="PROSITE" id="PS51144"/>
    </source>
</evidence>
<keyword evidence="4" id="KW-0456">Lyase</keyword>
<dbReference type="SUPFAM" id="SSF51069">
    <property type="entry name" value="Carbonic anhydrase"/>
    <property type="match status" value="1"/>
</dbReference>
<dbReference type="InterPro" id="IPR018338">
    <property type="entry name" value="Carbonic_anhydrase_a-class_CS"/>
</dbReference>
<dbReference type="PROSITE" id="PS51144">
    <property type="entry name" value="ALPHA_CA_2"/>
    <property type="match status" value="1"/>
</dbReference>
<dbReference type="Proteomes" id="UP000298663">
    <property type="component" value="Unassembled WGS sequence"/>
</dbReference>
<dbReference type="PANTHER" id="PTHR18952">
    <property type="entry name" value="CARBONIC ANHYDRASE"/>
    <property type="match status" value="1"/>
</dbReference>
<accession>A0A4V6A3B5</accession>
<comment type="caution">
    <text evidence="6">The sequence shown here is derived from an EMBL/GenBank/DDBJ whole genome shotgun (WGS) entry which is preliminary data.</text>
</comment>
<keyword evidence="3 4" id="KW-0862">Zinc</keyword>
<comment type="function">
    <text evidence="4">Reversible hydration of carbon dioxide.</text>
</comment>
<dbReference type="OrthoDB" id="429145at2759"/>
<proteinExistence type="inferred from homology"/>
<dbReference type="Gene3D" id="3.10.200.10">
    <property type="entry name" value="Alpha carbonic anhydrase"/>
    <property type="match status" value="1"/>
</dbReference>
<dbReference type="CDD" id="cd00326">
    <property type="entry name" value="alpha_CA"/>
    <property type="match status" value="1"/>
</dbReference>
<keyword evidence="2 4" id="KW-0479">Metal-binding</keyword>
<gene>
    <name evidence="6" type="ORF">L596_015728</name>
</gene>
<dbReference type="STRING" id="34508.A0A4V6A3B5"/>
<dbReference type="InterPro" id="IPR036398">
    <property type="entry name" value="CA_dom_sf"/>
</dbReference>
<dbReference type="PANTHER" id="PTHR18952:SF124">
    <property type="entry name" value="CARBONIC ANHYDRASE 7"/>
    <property type="match status" value="1"/>
</dbReference>
<dbReference type="SMART" id="SM01057">
    <property type="entry name" value="Carb_anhydrase"/>
    <property type="match status" value="1"/>
</dbReference>
<evidence type="ECO:0000256" key="4">
    <source>
        <dbReference type="RuleBase" id="RU367011"/>
    </source>
</evidence>
<dbReference type="Pfam" id="PF00194">
    <property type="entry name" value="Carb_anhydrase"/>
    <property type="match status" value="1"/>
</dbReference>
<evidence type="ECO:0000256" key="3">
    <source>
        <dbReference type="ARBA" id="ARBA00022833"/>
    </source>
</evidence>
<feature type="domain" description="Alpha-carbonic anhydrase" evidence="5">
    <location>
        <begin position="1"/>
        <end position="223"/>
    </location>
</feature>
<comment type="catalytic activity">
    <reaction evidence="4">
        <text>hydrogencarbonate + H(+) = CO2 + H2O</text>
        <dbReference type="Rhea" id="RHEA:10748"/>
        <dbReference type="ChEBI" id="CHEBI:15377"/>
        <dbReference type="ChEBI" id="CHEBI:15378"/>
        <dbReference type="ChEBI" id="CHEBI:16526"/>
        <dbReference type="ChEBI" id="CHEBI:17544"/>
        <dbReference type="EC" id="4.2.1.1"/>
    </reaction>
</comment>
<dbReference type="GO" id="GO:0008270">
    <property type="term" value="F:zinc ion binding"/>
    <property type="evidence" value="ECO:0007669"/>
    <property type="project" value="UniProtKB-UniRule"/>
</dbReference>
<comment type="cofactor">
    <cofactor evidence="4">
        <name>Zn(2+)</name>
        <dbReference type="ChEBI" id="CHEBI:29105"/>
    </cofactor>
</comment>
<reference evidence="6 7" key="1">
    <citation type="journal article" date="2015" name="Genome Biol.">
        <title>Comparative genomics of Steinernema reveals deeply conserved gene regulatory networks.</title>
        <authorList>
            <person name="Dillman A.R."/>
            <person name="Macchietto M."/>
            <person name="Porter C.F."/>
            <person name="Rogers A."/>
            <person name="Williams B."/>
            <person name="Antoshechkin I."/>
            <person name="Lee M.M."/>
            <person name="Goodwin Z."/>
            <person name="Lu X."/>
            <person name="Lewis E.E."/>
            <person name="Goodrich-Blair H."/>
            <person name="Stock S.P."/>
            <person name="Adams B.J."/>
            <person name="Sternberg P.W."/>
            <person name="Mortazavi A."/>
        </authorList>
    </citation>
    <scope>NUCLEOTIDE SEQUENCE [LARGE SCALE GENOMIC DNA]</scope>
    <source>
        <strain evidence="6 7">ALL</strain>
    </source>
</reference>
<dbReference type="AlphaFoldDB" id="A0A4V6A3B5"/>
<comment type="similarity">
    <text evidence="1 4">Belongs to the alpha-carbonic anhydrase family.</text>
</comment>
<dbReference type="EC" id="4.2.1.1" evidence="4"/>
<protein>
    <recommendedName>
        <fullName evidence="4">Carbonic anhydrase</fullName>
        <ecNumber evidence="4">4.2.1.1</ecNumber>
    </recommendedName>
</protein>